<evidence type="ECO:0000259" key="14">
    <source>
        <dbReference type="PROSITE" id="PS50112"/>
    </source>
</evidence>
<dbReference type="KEGG" id="age:AA314_05691"/>
<dbReference type="SUPFAM" id="SSF47384">
    <property type="entry name" value="Homodimeric domain of signal transducing histidine kinase"/>
    <property type="match status" value="1"/>
</dbReference>
<dbReference type="PANTHER" id="PTHR43047:SF72">
    <property type="entry name" value="OSMOSENSING HISTIDINE PROTEIN KINASE SLN1"/>
    <property type="match status" value="1"/>
</dbReference>
<evidence type="ECO:0000256" key="5">
    <source>
        <dbReference type="ARBA" id="ARBA00022553"/>
    </source>
</evidence>
<dbReference type="SMART" id="SM00091">
    <property type="entry name" value="PAS"/>
    <property type="match status" value="1"/>
</dbReference>
<reference evidence="15 17" key="1">
    <citation type="submission" date="2015-05" db="EMBL/GenBank/DDBJ databases">
        <title>Genome assembly of Archangium gephyra DSM 2261.</title>
        <authorList>
            <person name="Sharma G."/>
            <person name="Subramanian S."/>
        </authorList>
    </citation>
    <scope>NUCLEOTIDE SEQUENCE [LARGE SCALE GENOMIC DNA]</scope>
    <source>
        <strain evidence="15 17">DSM 2261</strain>
    </source>
</reference>
<keyword evidence="11" id="KW-0472">Membrane</keyword>
<dbReference type="InterPro" id="IPR003594">
    <property type="entry name" value="HATPase_dom"/>
</dbReference>
<evidence type="ECO:0000256" key="2">
    <source>
        <dbReference type="ARBA" id="ARBA00004236"/>
    </source>
</evidence>
<dbReference type="Pfam" id="PF02518">
    <property type="entry name" value="HATPase_c"/>
    <property type="match status" value="1"/>
</dbReference>
<evidence type="ECO:0000256" key="11">
    <source>
        <dbReference type="ARBA" id="ARBA00023136"/>
    </source>
</evidence>
<dbReference type="SMART" id="SM00065">
    <property type="entry name" value="GAF"/>
    <property type="match status" value="1"/>
</dbReference>
<dbReference type="SMART" id="SM00388">
    <property type="entry name" value="HisKA"/>
    <property type="match status" value="1"/>
</dbReference>
<accession>A0AAC8TFQ2</accession>
<dbReference type="RefSeq" id="WP_053066751.1">
    <property type="nucleotide sequence ID" value="NZ_CP011509.1"/>
</dbReference>
<keyword evidence="18" id="KW-1185">Reference proteome</keyword>
<dbReference type="PANTHER" id="PTHR43047">
    <property type="entry name" value="TWO-COMPONENT HISTIDINE PROTEIN KINASE"/>
    <property type="match status" value="1"/>
</dbReference>
<feature type="region of interest" description="Disordered" evidence="12">
    <location>
        <begin position="538"/>
        <end position="561"/>
    </location>
</feature>
<dbReference type="SUPFAM" id="SSF55785">
    <property type="entry name" value="PYP-like sensor domain (PAS domain)"/>
    <property type="match status" value="1"/>
</dbReference>
<keyword evidence="7" id="KW-0547">Nucleotide-binding</keyword>
<dbReference type="PROSITE" id="PS50112">
    <property type="entry name" value="PAS"/>
    <property type="match status" value="1"/>
</dbReference>
<dbReference type="Gene3D" id="3.30.450.20">
    <property type="entry name" value="PAS domain"/>
    <property type="match status" value="1"/>
</dbReference>
<dbReference type="SMART" id="SM00387">
    <property type="entry name" value="HATPase_c"/>
    <property type="match status" value="1"/>
</dbReference>
<evidence type="ECO:0000256" key="1">
    <source>
        <dbReference type="ARBA" id="ARBA00000085"/>
    </source>
</evidence>
<dbReference type="Pfam" id="PF00512">
    <property type="entry name" value="HisKA"/>
    <property type="match status" value="1"/>
</dbReference>
<evidence type="ECO:0000313" key="16">
    <source>
        <dbReference type="EMBL" id="REG37852.1"/>
    </source>
</evidence>
<keyword evidence="4" id="KW-1003">Cell membrane</keyword>
<keyword evidence="5" id="KW-0597">Phosphoprotein</keyword>
<dbReference type="SUPFAM" id="SSF55781">
    <property type="entry name" value="GAF domain-like"/>
    <property type="match status" value="1"/>
</dbReference>
<dbReference type="CDD" id="cd00075">
    <property type="entry name" value="HATPase"/>
    <property type="match status" value="1"/>
</dbReference>
<reference evidence="16 18" key="2">
    <citation type="submission" date="2018-08" db="EMBL/GenBank/DDBJ databases">
        <title>Genomic Encyclopedia of Archaeal and Bacterial Type Strains, Phase II (KMG-II): from individual species to whole genera.</title>
        <authorList>
            <person name="Goeker M."/>
        </authorList>
    </citation>
    <scope>NUCLEOTIDE SEQUENCE [LARGE SCALE GENOMIC DNA]</scope>
    <source>
        <strain evidence="16 18">DSM 2261</strain>
    </source>
</reference>
<dbReference type="Pfam" id="PF13426">
    <property type="entry name" value="PAS_9"/>
    <property type="match status" value="1"/>
</dbReference>
<dbReference type="GO" id="GO:0009927">
    <property type="term" value="F:histidine phosphotransfer kinase activity"/>
    <property type="evidence" value="ECO:0007669"/>
    <property type="project" value="TreeGrafter"/>
</dbReference>
<evidence type="ECO:0000259" key="13">
    <source>
        <dbReference type="PROSITE" id="PS50109"/>
    </source>
</evidence>
<dbReference type="Gene3D" id="3.30.565.10">
    <property type="entry name" value="Histidine kinase-like ATPase, C-terminal domain"/>
    <property type="match status" value="1"/>
</dbReference>
<dbReference type="InterPro" id="IPR036890">
    <property type="entry name" value="HATPase_C_sf"/>
</dbReference>
<evidence type="ECO:0000256" key="9">
    <source>
        <dbReference type="ARBA" id="ARBA00022840"/>
    </source>
</evidence>
<name>A0AAC8TFQ2_9BACT</name>
<dbReference type="CDD" id="cd00082">
    <property type="entry name" value="HisKA"/>
    <property type="match status" value="1"/>
</dbReference>
<dbReference type="InterPro" id="IPR004358">
    <property type="entry name" value="Sig_transdc_His_kin-like_C"/>
</dbReference>
<dbReference type="Proteomes" id="UP000256345">
    <property type="component" value="Unassembled WGS sequence"/>
</dbReference>
<dbReference type="Pfam" id="PF01590">
    <property type="entry name" value="GAF"/>
    <property type="match status" value="1"/>
</dbReference>
<comment type="subcellular location">
    <subcellularLocation>
        <location evidence="2">Cell membrane</location>
    </subcellularLocation>
</comment>
<dbReference type="Gene3D" id="3.30.450.40">
    <property type="match status" value="1"/>
</dbReference>
<evidence type="ECO:0000256" key="6">
    <source>
        <dbReference type="ARBA" id="ARBA00022679"/>
    </source>
</evidence>
<evidence type="ECO:0000256" key="10">
    <source>
        <dbReference type="ARBA" id="ARBA00023012"/>
    </source>
</evidence>
<gene>
    <name evidence="15" type="ORF">AA314_05691</name>
    <name evidence="16" type="ORF">ATI61_101839</name>
</gene>
<protein>
    <recommendedName>
        <fullName evidence="3">histidine kinase</fullName>
        <ecNumber evidence="3">2.7.13.3</ecNumber>
    </recommendedName>
</protein>
<dbReference type="InterPro" id="IPR035965">
    <property type="entry name" value="PAS-like_dom_sf"/>
</dbReference>
<evidence type="ECO:0000256" key="4">
    <source>
        <dbReference type="ARBA" id="ARBA00022475"/>
    </source>
</evidence>
<dbReference type="CDD" id="cd00130">
    <property type="entry name" value="PAS"/>
    <property type="match status" value="1"/>
</dbReference>
<keyword evidence="8 15" id="KW-0418">Kinase</keyword>
<dbReference type="EC" id="2.7.13.3" evidence="3"/>
<evidence type="ECO:0000313" key="15">
    <source>
        <dbReference type="EMBL" id="AKJ04065.1"/>
    </source>
</evidence>
<evidence type="ECO:0000313" key="18">
    <source>
        <dbReference type="Proteomes" id="UP000256345"/>
    </source>
</evidence>
<dbReference type="SUPFAM" id="SSF55874">
    <property type="entry name" value="ATPase domain of HSP90 chaperone/DNA topoisomerase II/histidine kinase"/>
    <property type="match status" value="1"/>
</dbReference>
<evidence type="ECO:0000256" key="3">
    <source>
        <dbReference type="ARBA" id="ARBA00012438"/>
    </source>
</evidence>
<dbReference type="PROSITE" id="PS50109">
    <property type="entry name" value="HIS_KIN"/>
    <property type="match status" value="1"/>
</dbReference>
<evidence type="ECO:0000256" key="8">
    <source>
        <dbReference type="ARBA" id="ARBA00022777"/>
    </source>
</evidence>
<comment type="catalytic activity">
    <reaction evidence="1">
        <text>ATP + protein L-histidine = ADP + protein N-phospho-L-histidine.</text>
        <dbReference type="EC" id="2.7.13.3"/>
    </reaction>
</comment>
<dbReference type="GO" id="GO:0005524">
    <property type="term" value="F:ATP binding"/>
    <property type="evidence" value="ECO:0007669"/>
    <property type="project" value="UniProtKB-KW"/>
</dbReference>
<evidence type="ECO:0000256" key="7">
    <source>
        <dbReference type="ARBA" id="ARBA00022741"/>
    </source>
</evidence>
<evidence type="ECO:0000256" key="12">
    <source>
        <dbReference type="SAM" id="MobiDB-lite"/>
    </source>
</evidence>
<dbReference type="InterPro" id="IPR029016">
    <property type="entry name" value="GAF-like_dom_sf"/>
</dbReference>
<dbReference type="EMBL" id="QUMU01000001">
    <property type="protein sequence ID" value="REG37852.1"/>
    <property type="molecule type" value="Genomic_DNA"/>
</dbReference>
<keyword evidence="9" id="KW-0067">ATP-binding</keyword>
<dbReference type="FunFam" id="3.30.565.10:FF:000023">
    <property type="entry name" value="PAS domain-containing sensor histidine kinase"/>
    <property type="match status" value="1"/>
</dbReference>
<dbReference type="InterPro" id="IPR005467">
    <property type="entry name" value="His_kinase_dom"/>
</dbReference>
<sequence>MTAERNTAELTALLAEQKRVEHALRSSEARLAGIISLAADAIISVNGQGRITLFNSGAEQIFGYSAQEILGQPLELLLPERFRGGHPGHLEGFGRGPVVSRRMAERQPIFGLRKNGEEFPAEAAISHMEVEGERVLTAILRDVSLQKQVEAEHRFLARAGETLSSSLDAERTLASMARLTVESLADWCVVYVSEGAHVRRLEVAHQQPGQRELATALREFRIDMGQPFLAREVLVRREPLLLPVVTPEALESMAQGGEHLSLLRRLGPRSLMGVPLLSGEQLLGALVFISTRPGHSYGPVDVEFALGLARLASLAMENARLYQAAQRAAKVRDEVLGIVAHDLRSPLNSISLWTQVVERQIQKLGSADLQTRSQEALGSIASACRRMSRLIQDLLDVARLEAGRLSLNVSPQTPASLLREALDSAGPEATGFQLHLEAPEEASPVLADRDRLLQVFSNLLGNALKFTPAGGEIRVGARMEGEQVLFYVRDTGPGIPAESLAHIFDRFWQANRTDRRGAGLGLSIAKGIVEAHGGRLQVESEPGRGSTFSFTVPTVPRAKPR</sequence>
<dbReference type="Gene3D" id="1.10.287.130">
    <property type="match status" value="1"/>
</dbReference>
<dbReference type="InterPro" id="IPR003018">
    <property type="entry name" value="GAF"/>
</dbReference>
<proteinExistence type="predicted"/>
<dbReference type="GO" id="GO:0000155">
    <property type="term" value="F:phosphorelay sensor kinase activity"/>
    <property type="evidence" value="ECO:0007669"/>
    <property type="project" value="InterPro"/>
</dbReference>
<feature type="domain" description="Histidine kinase" evidence="13">
    <location>
        <begin position="338"/>
        <end position="556"/>
    </location>
</feature>
<dbReference type="InterPro" id="IPR036097">
    <property type="entry name" value="HisK_dim/P_sf"/>
</dbReference>
<organism evidence="15 17">
    <name type="scientific">Archangium gephyra</name>
    <dbReference type="NCBI Taxonomy" id="48"/>
    <lineage>
        <taxon>Bacteria</taxon>
        <taxon>Pseudomonadati</taxon>
        <taxon>Myxococcota</taxon>
        <taxon>Myxococcia</taxon>
        <taxon>Myxococcales</taxon>
        <taxon>Cystobacterineae</taxon>
        <taxon>Archangiaceae</taxon>
        <taxon>Archangium</taxon>
    </lineage>
</organism>
<dbReference type="EMBL" id="CP011509">
    <property type="protein sequence ID" value="AKJ04065.1"/>
    <property type="molecule type" value="Genomic_DNA"/>
</dbReference>
<dbReference type="Proteomes" id="UP000035579">
    <property type="component" value="Chromosome"/>
</dbReference>
<keyword evidence="6" id="KW-0808">Transferase</keyword>
<dbReference type="NCBIfam" id="TIGR00229">
    <property type="entry name" value="sensory_box"/>
    <property type="match status" value="1"/>
</dbReference>
<dbReference type="AlphaFoldDB" id="A0AAC8TFQ2"/>
<evidence type="ECO:0000313" key="17">
    <source>
        <dbReference type="Proteomes" id="UP000035579"/>
    </source>
</evidence>
<dbReference type="PRINTS" id="PR00344">
    <property type="entry name" value="BCTRLSENSOR"/>
</dbReference>
<dbReference type="GO" id="GO:0005886">
    <property type="term" value="C:plasma membrane"/>
    <property type="evidence" value="ECO:0007669"/>
    <property type="project" value="UniProtKB-SubCell"/>
</dbReference>
<dbReference type="InterPro" id="IPR000014">
    <property type="entry name" value="PAS"/>
</dbReference>
<dbReference type="InterPro" id="IPR003661">
    <property type="entry name" value="HisK_dim/P_dom"/>
</dbReference>
<keyword evidence="10" id="KW-0902">Two-component regulatory system</keyword>
<feature type="domain" description="PAS" evidence="14">
    <location>
        <begin position="27"/>
        <end position="80"/>
    </location>
</feature>